<name>A0ABQ7AHP7_BRACR</name>
<organism evidence="1 2">
    <name type="scientific">Brassica cretica</name>
    <name type="common">Mustard</name>
    <dbReference type="NCBI Taxonomy" id="69181"/>
    <lineage>
        <taxon>Eukaryota</taxon>
        <taxon>Viridiplantae</taxon>
        <taxon>Streptophyta</taxon>
        <taxon>Embryophyta</taxon>
        <taxon>Tracheophyta</taxon>
        <taxon>Spermatophyta</taxon>
        <taxon>Magnoliopsida</taxon>
        <taxon>eudicotyledons</taxon>
        <taxon>Gunneridae</taxon>
        <taxon>Pentapetalae</taxon>
        <taxon>rosids</taxon>
        <taxon>malvids</taxon>
        <taxon>Brassicales</taxon>
        <taxon>Brassicaceae</taxon>
        <taxon>Brassiceae</taxon>
        <taxon>Brassica</taxon>
    </lineage>
</organism>
<dbReference type="EMBL" id="QGKV02002055">
    <property type="protein sequence ID" value="KAF3497297.1"/>
    <property type="molecule type" value="Genomic_DNA"/>
</dbReference>
<accession>A0ABQ7AHP7</accession>
<keyword evidence="2" id="KW-1185">Reference proteome</keyword>
<gene>
    <name evidence="1" type="ORF">DY000_02056290</name>
</gene>
<evidence type="ECO:0000313" key="1">
    <source>
        <dbReference type="EMBL" id="KAF3497297.1"/>
    </source>
</evidence>
<protein>
    <submittedName>
        <fullName evidence="1">Uncharacterized protein</fullName>
    </submittedName>
</protein>
<evidence type="ECO:0000313" key="2">
    <source>
        <dbReference type="Proteomes" id="UP000266723"/>
    </source>
</evidence>
<reference evidence="1 2" key="1">
    <citation type="journal article" date="2020" name="BMC Genomics">
        <title>Intraspecific diversification of the crop wild relative Brassica cretica Lam. using demographic model selection.</title>
        <authorList>
            <person name="Kioukis A."/>
            <person name="Michalopoulou V.A."/>
            <person name="Briers L."/>
            <person name="Pirintsos S."/>
            <person name="Studholme D.J."/>
            <person name="Pavlidis P."/>
            <person name="Sarris P.F."/>
        </authorList>
    </citation>
    <scope>NUCLEOTIDE SEQUENCE [LARGE SCALE GENOMIC DNA]</scope>
    <source>
        <strain evidence="2">cv. PFS-1207/04</strain>
    </source>
</reference>
<comment type="caution">
    <text evidence="1">The sequence shown here is derived from an EMBL/GenBank/DDBJ whole genome shotgun (WGS) entry which is preliminary data.</text>
</comment>
<proteinExistence type="predicted"/>
<dbReference type="Proteomes" id="UP000266723">
    <property type="component" value="Unassembled WGS sequence"/>
</dbReference>
<sequence>MFTFSFPAMSGYCYGCGKQQPPPQLPYSSDGNNPPYGHQLPLLTLCPTTHQSRHPNPRHRLLHPTAHWLLLLLRKQIVGLHVKISEDGKVERSKKENNETLNLLKLYLCMFSVGFHRHDLSLLRGGFRV</sequence>